<evidence type="ECO:0000313" key="2">
    <source>
        <dbReference type="EMBL" id="AEU12283.1"/>
    </source>
</evidence>
<keyword evidence="3" id="KW-1185">Reference proteome</keyword>
<proteinExistence type="predicted"/>
<protein>
    <submittedName>
        <fullName evidence="1">HK97 family phage protein</fullName>
    </submittedName>
</protein>
<dbReference type="InterPro" id="IPR010064">
    <property type="entry name" value="HK97-gp10_tail"/>
</dbReference>
<accession>E3GLR1</accession>
<dbReference type="GeneID" id="68365432"/>
<dbReference type="eggNOG" id="ENOG50322FF">
    <property type="taxonomic scope" value="Bacteria"/>
</dbReference>
<dbReference type="EMBL" id="CP002273">
    <property type="protein sequence ID" value="AEU12283.1"/>
    <property type="molecule type" value="Genomic_DNA"/>
</dbReference>
<dbReference type="AlphaFoldDB" id="E3GLR1"/>
<dbReference type="KEGG" id="elm:ELI_4615"/>
<dbReference type="HOGENOM" id="CLU_127674_3_0_9"/>
<dbReference type="RefSeq" id="WP_013379609.1">
    <property type="nucleotide sequence ID" value="NC_014624.2"/>
</dbReference>
<dbReference type="Proteomes" id="UP000006873">
    <property type="component" value="Chromosome"/>
</dbReference>
<organism evidence="1 3">
    <name type="scientific">Eubacterium callanderi</name>
    <dbReference type="NCBI Taxonomy" id="53442"/>
    <lineage>
        <taxon>Bacteria</taxon>
        <taxon>Bacillati</taxon>
        <taxon>Bacillota</taxon>
        <taxon>Clostridia</taxon>
        <taxon>Eubacteriales</taxon>
        <taxon>Eubacteriaceae</taxon>
        <taxon>Eubacterium</taxon>
    </lineage>
</organism>
<evidence type="ECO:0000313" key="3">
    <source>
        <dbReference type="Proteomes" id="UP000006873"/>
    </source>
</evidence>
<reference evidence="1 3" key="2">
    <citation type="journal article" date="2011" name="J. Bacteriol.">
        <title>Complete genome sequence of a carbon monoxide-utilizing acetogen, Eubacterium limosum KIST612.</title>
        <authorList>
            <person name="Roh H."/>
            <person name="Ko H.J."/>
            <person name="Kim D."/>
            <person name="Choi D.G."/>
            <person name="Park S."/>
            <person name="Kim S."/>
            <person name="Chang I.S."/>
            <person name="Choi I.G."/>
        </authorList>
    </citation>
    <scope>NUCLEOTIDE SEQUENCE [LARGE SCALE GENOMIC DNA]</scope>
    <source>
        <strain evidence="1 3">KIST612</strain>
    </source>
</reference>
<dbReference type="Pfam" id="PF04883">
    <property type="entry name" value="HK97-gp10_like"/>
    <property type="match status" value="1"/>
</dbReference>
<gene>
    <name evidence="1" type="ordered locus">ELI_1302</name>
    <name evidence="2" type="ordered locus">ELI_4615</name>
</gene>
<dbReference type="KEGG" id="elm:ELI_1302"/>
<reference key="1">
    <citation type="submission" date="2010-09" db="EMBL/GenBank/DDBJ databases">
        <authorList>
            <person name="Roh H."/>
            <person name="Ko H.-J."/>
            <person name="Kim D."/>
            <person name="Choi D.G."/>
            <person name="Park S."/>
            <person name="Kim S."/>
            <person name="Kim K.H."/>
            <person name="Chang I.S."/>
            <person name="Choi I.-G."/>
        </authorList>
    </citation>
    <scope>NUCLEOTIDE SEQUENCE</scope>
    <source>
        <strain>KIST612</strain>
    </source>
</reference>
<sequence>MGAKMEIVGLSDVMLDFDHMEKTADNALLDAALDAGAKVLSAAIEKRAPRAIEHRGPNKSERGRTIGNRKIVRDSRWRSGLHMADTIKASKKKGKNLKRYCYVGPDEGANVSDNKTPHFYWYFHEFGTSKLPARPFMGPGYDEAEAAVEKIMDDILLKGVGL</sequence>
<evidence type="ECO:0000313" key="1">
    <source>
        <dbReference type="EMBL" id="ADO36288.1"/>
    </source>
</evidence>
<dbReference type="EMBL" id="CP002273">
    <property type="protein sequence ID" value="ADO36288.1"/>
    <property type="molecule type" value="Genomic_DNA"/>
</dbReference>
<dbReference type="NCBIfam" id="TIGR01725">
    <property type="entry name" value="phge_HK97_gp10"/>
    <property type="match status" value="1"/>
</dbReference>
<name>E3GLR1_9FIRM</name>